<dbReference type="EC" id="2.5.1.9" evidence="3 8"/>
<gene>
    <name evidence="11" type="ORF">KD146_14005</name>
</gene>
<dbReference type="FunFam" id="2.40.30.20:FF:000004">
    <property type="entry name" value="Riboflavin synthase, alpha subunit"/>
    <property type="match status" value="1"/>
</dbReference>
<evidence type="ECO:0000256" key="4">
    <source>
        <dbReference type="ARBA" id="ARBA00013950"/>
    </source>
</evidence>
<dbReference type="GO" id="GO:0009231">
    <property type="term" value="P:riboflavin biosynthetic process"/>
    <property type="evidence" value="ECO:0007669"/>
    <property type="project" value="UniProtKB-KW"/>
</dbReference>
<dbReference type="SUPFAM" id="SSF63380">
    <property type="entry name" value="Riboflavin synthase domain-like"/>
    <property type="match status" value="2"/>
</dbReference>
<dbReference type="InterPro" id="IPR017938">
    <property type="entry name" value="Riboflavin_synthase-like_b-brl"/>
</dbReference>
<evidence type="ECO:0000313" key="11">
    <source>
        <dbReference type="EMBL" id="MBS3849811.1"/>
    </source>
</evidence>
<evidence type="ECO:0000256" key="6">
    <source>
        <dbReference type="ARBA" id="ARBA00022679"/>
    </source>
</evidence>
<evidence type="ECO:0000256" key="5">
    <source>
        <dbReference type="ARBA" id="ARBA00022619"/>
    </source>
</evidence>
<dbReference type="InterPro" id="IPR023366">
    <property type="entry name" value="ATP_synth_asu-like_sf"/>
</dbReference>
<evidence type="ECO:0000256" key="7">
    <source>
        <dbReference type="ARBA" id="ARBA00022737"/>
    </source>
</evidence>
<keyword evidence="5" id="KW-0686">Riboflavin biosynthesis</keyword>
<keyword evidence="7" id="KW-0677">Repeat</keyword>
<dbReference type="InterPro" id="IPR026017">
    <property type="entry name" value="Lumazine-bd_dom"/>
</dbReference>
<dbReference type="NCBIfam" id="TIGR00187">
    <property type="entry name" value="ribE"/>
    <property type="match status" value="1"/>
</dbReference>
<evidence type="ECO:0000256" key="2">
    <source>
        <dbReference type="ARBA" id="ARBA00004887"/>
    </source>
</evidence>
<proteinExistence type="predicted"/>
<dbReference type="Pfam" id="PF00677">
    <property type="entry name" value="Lum_binding"/>
    <property type="match status" value="2"/>
</dbReference>
<keyword evidence="12" id="KW-1185">Reference proteome</keyword>
<comment type="caution">
    <text evidence="11">The sequence shown here is derived from an EMBL/GenBank/DDBJ whole genome shotgun (WGS) entry which is preliminary data.</text>
</comment>
<dbReference type="PANTHER" id="PTHR21098">
    <property type="entry name" value="RIBOFLAVIN SYNTHASE ALPHA CHAIN"/>
    <property type="match status" value="1"/>
</dbReference>
<protein>
    <recommendedName>
        <fullName evidence="4 8">Riboflavin synthase</fullName>
        <ecNumber evidence="3 8">2.5.1.9</ecNumber>
    </recommendedName>
</protein>
<feature type="repeat" description="Lumazine-binding" evidence="9">
    <location>
        <begin position="1"/>
        <end position="84"/>
    </location>
</feature>
<accession>A0A942EH24</accession>
<evidence type="ECO:0000256" key="8">
    <source>
        <dbReference type="NCBIfam" id="TIGR00187"/>
    </source>
</evidence>
<evidence type="ECO:0000256" key="9">
    <source>
        <dbReference type="PROSITE-ProRule" id="PRU00524"/>
    </source>
</evidence>
<sequence length="192" mass="20284">MISITQRGQTRVLVLQTGWDDLALGESVAVNGVCLTVTDLATGGEATFFVSPETTARTSLGRIAVGGSVNLERAVRLETRLSGHLVQGHVDGTAQLIAATPEDGAFRLELALPAELGRYCVQKGSIALDGISLTLNSVSAAADGKTIIGITIIPHTWNHTNLHATGPGDEINVEVDMIAKYVERLCQPYPKP</sequence>
<dbReference type="CDD" id="cd00402">
    <property type="entry name" value="Riboflavin_synthase_like"/>
    <property type="match status" value="1"/>
</dbReference>
<evidence type="ECO:0000256" key="3">
    <source>
        <dbReference type="ARBA" id="ARBA00012827"/>
    </source>
</evidence>
<name>A0A942EH24_9HYPH</name>
<dbReference type="EMBL" id="JAGXTP010000002">
    <property type="protein sequence ID" value="MBS3849811.1"/>
    <property type="molecule type" value="Genomic_DNA"/>
</dbReference>
<dbReference type="GO" id="GO:0004746">
    <property type="term" value="F:riboflavin synthase activity"/>
    <property type="evidence" value="ECO:0007669"/>
    <property type="project" value="UniProtKB-UniRule"/>
</dbReference>
<feature type="repeat" description="Lumazine-binding" evidence="9">
    <location>
        <begin position="85"/>
        <end position="186"/>
    </location>
</feature>
<comment type="pathway">
    <text evidence="2">Cofactor biosynthesis; riboflavin biosynthesis; riboflavin from 2-hydroxy-3-oxobutyl phosphate and 5-amino-6-(D-ribitylamino)uracil: step 2/2.</text>
</comment>
<keyword evidence="6 11" id="KW-0808">Transferase</keyword>
<dbReference type="Proteomes" id="UP000678281">
    <property type="component" value="Unassembled WGS sequence"/>
</dbReference>
<dbReference type="PANTHER" id="PTHR21098:SF0">
    <property type="entry name" value="RIBOFLAVIN SYNTHASE"/>
    <property type="match status" value="1"/>
</dbReference>
<organism evidence="11 12">
    <name type="scientific">Devosia litorisediminis</name>
    <dbReference type="NCBI Taxonomy" id="2829817"/>
    <lineage>
        <taxon>Bacteria</taxon>
        <taxon>Pseudomonadati</taxon>
        <taxon>Pseudomonadota</taxon>
        <taxon>Alphaproteobacteria</taxon>
        <taxon>Hyphomicrobiales</taxon>
        <taxon>Devosiaceae</taxon>
        <taxon>Devosia</taxon>
    </lineage>
</organism>
<dbReference type="Gene3D" id="2.40.30.20">
    <property type="match status" value="2"/>
</dbReference>
<evidence type="ECO:0000259" key="10">
    <source>
        <dbReference type="PROSITE" id="PS51177"/>
    </source>
</evidence>
<dbReference type="InterPro" id="IPR001783">
    <property type="entry name" value="Lumazine-bd"/>
</dbReference>
<feature type="domain" description="Lumazine-binding" evidence="10">
    <location>
        <begin position="85"/>
        <end position="186"/>
    </location>
</feature>
<evidence type="ECO:0000256" key="1">
    <source>
        <dbReference type="ARBA" id="ARBA00002803"/>
    </source>
</evidence>
<dbReference type="AlphaFoldDB" id="A0A942EH24"/>
<dbReference type="PIRSF" id="PIRSF000498">
    <property type="entry name" value="Riboflavin_syn_A"/>
    <property type="match status" value="1"/>
</dbReference>
<comment type="function">
    <text evidence="1">Catalyzes the dismutation of two molecules of 6,7-dimethyl-8-ribityllumazine, resulting in the formation of riboflavin and 5-amino-6-(D-ribitylamino)uracil.</text>
</comment>
<dbReference type="PROSITE" id="PS51177">
    <property type="entry name" value="LUMAZINE_BIND"/>
    <property type="match status" value="2"/>
</dbReference>
<feature type="domain" description="Lumazine-binding" evidence="10">
    <location>
        <begin position="1"/>
        <end position="84"/>
    </location>
</feature>
<reference evidence="11" key="1">
    <citation type="submission" date="2021-04" db="EMBL/GenBank/DDBJ databases">
        <title>Devosia litorisediminis sp. nov., isolated from a sand dune.</title>
        <authorList>
            <person name="Park S."/>
            <person name="Yoon J.-H."/>
        </authorList>
    </citation>
    <scope>NUCLEOTIDE SEQUENCE</scope>
    <source>
        <strain evidence="11">BSSL-BM10</strain>
    </source>
</reference>
<evidence type="ECO:0000313" key="12">
    <source>
        <dbReference type="Proteomes" id="UP000678281"/>
    </source>
</evidence>
<dbReference type="NCBIfam" id="NF006767">
    <property type="entry name" value="PRK09289.1"/>
    <property type="match status" value="1"/>
</dbReference>